<dbReference type="SUPFAM" id="SSF82199">
    <property type="entry name" value="SET domain"/>
    <property type="match status" value="1"/>
</dbReference>
<dbReference type="Proteomes" id="UP000541444">
    <property type="component" value="Unassembled WGS sequence"/>
</dbReference>
<protein>
    <recommendedName>
        <fullName evidence="3">SET domain-containing protein</fullName>
    </recommendedName>
</protein>
<dbReference type="InterPro" id="IPR046341">
    <property type="entry name" value="SET_dom_sf"/>
</dbReference>
<evidence type="ECO:0008006" key="3">
    <source>
        <dbReference type="Google" id="ProtNLM"/>
    </source>
</evidence>
<name>A0A7J7P8Z5_9MAGN</name>
<sequence length="71" mass="8387">MLNHSCEVETFLNYDKSSHAIAFTTDRPYQPGEQVCKSTRSYSILRRRLRDMKSGELRGLSIFNGFFRFFE</sequence>
<evidence type="ECO:0000313" key="1">
    <source>
        <dbReference type="EMBL" id="KAF6175925.1"/>
    </source>
</evidence>
<organism evidence="1 2">
    <name type="scientific">Kingdonia uniflora</name>
    <dbReference type="NCBI Taxonomy" id="39325"/>
    <lineage>
        <taxon>Eukaryota</taxon>
        <taxon>Viridiplantae</taxon>
        <taxon>Streptophyta</taxon>
        <taxon>Embryophyta</taxon>
        <taxon>Tracheophyta</taxon>
        <taxon>Spermatophyta</taxon>
        <taxon>Magnoliopsida</taxon>
        <taxon>Ranunculales</taxon>
        <taxon>Circaeasteraceae</taxon>
        <taxon>Kingdonia</taxon>
    </lineage>
</organism>
<proteinExistence type="predicted"/>
<accession>A0A7J7P8Z5</accession>
<reference evidence="1 2" key="1">
    <citation type="journal article" date="2020" name="IScience">
        <title>Genome Sequencing of the Endangered Kingdonia uniflora (Circaeasteraceae, Ranunculales) Reveals Potential Mechanisms of Evolutionary Specialization.</title>
        <authorList>
            <person name="Sun Y."/>
            <person name="Deng T."/>
            <person name="Zhang A."/>
            <person name="Moore M.J."/>
            <person name="Landis J.B."/>
            <person name="Lin N."/>
            <person name="Zhang H."/>
            <person name="Zhang X."/>
            <person name="Huang J."/>
            <person name="Zhang X."/>
            <person name="Sun H."/>
            <person name="Wang H."/>
        </authorList>
    </citation>
    <scope>NUCLEOTIDE SEQUENCE [LARGE SCALE GENOMIC DNA]</scope>
    <source>
        <strain evidence="1">TB1705</strain>
        <tissue evidence="1">Leaf</tissue>
    </source>
</reference>
<comment type="caution">
    <text evidence="1">The sequence shown here is derived from an EMBL/GenBank/DDBJ whole genome shotgun (WGS) entry which is preliminary data.</text>
</comment>
<evidence type="ECO:0000313" key="2">
    <source>
        <dbReference type="Proteomes" id="UP000541444"/>
    </source>
</evidence>
<dbReference type="OrthoDB" id="341421at2759"/>
<dbReference type="AlphaFoldDB" id="A0A7J7P8Z5"/>
<keyword evidence="2" id="KW-1185">Reference proteome</keyword>
<gene>
    <name evidence="1" type="ORF">GIB67_003413</name>
</gene>
<dbReference type="EMBL" id="JACGCM010000140">
    <property type="protein sequence ID" value="KAF6175925.1"/>
    <property type="molecule type" value="Genomic_DNA"/>
</dbReference>